<dbReference type="Proteomes" id="UP001501442">
    <property type="component" value="Unassembled WGS sequence"/>
</dbReference>
<dbReference type="Pfam" id="PF00561">
    <property type="entry name" value="Abhydrolase_1"/>
    <property type="match status" value="1"/>
</dbReference>
<evidence type="ECO:0000313" key="4">
    <source>
        <dbReference type="Proteomes" id="UP001501442"/>
    </source>
</evidence>
<sequence length="300" mass="32810">MDGMPDDTRTRRVRGDGVDLAVHERGSGPTVLLVHGYPDTHAVWDGVAARLADRFHVVAYDVRGAGASSRPSGREAYGFGHLLADMSAVLDAVSPGAPVHLAAHDWGSIQSWEAVRTTPERFASFTSISGPCLDHASHWFRERLRQPSGVPAAARQLLHSWYMAAFQVPVVPELVWRHWLAGRWSRRMERAEGVPAGDGHPAPTLLQDAVAGLNLYRANMLGRNRSAHRTGVSPRVTVPTQVIVPTEDAYATPALAAEAPRPFTEHLRVRPVPMSHWALLARPEEIARLIADHIDHTAAP</sequence>
<organism evidence="3 4">
    <name type="scientific">Actinoallomurus vinaceus</name>
    <dbReference type="NCBI Taxonomy" id="1080074"/>
    <lineage>
        <taxon>Bacteria</taxon>
        <taxon>Bacillati</taxon>
        <taxon>Actinomycetota</taxon>
        <taxon>Actinomycetes</taxon>
        <taxon>Streptosporangiales</taxon>
        <taxon>Thermomonosporaceae</taxon>
        <taxon>Actinoallomurus</taxon>
    </lineage>
</organism>
<evidence type="ECO:0000256" key="1">
    <source>
        <dbReference type="ARBA" id="ARBA00022801"/>
    </source>
</evidence>
<dbReference type="EMBL" id="BAABHK010000012">
    <property type="protein sequence ID" value="GAA4633505.1"/>
    <property type="molecule type" value="Genomic_DNA"/>
</dbReference>
<evidence type="ECO:0000259" key="2">
    <source>
        <dbReference type="Pfam" id="PF00561"/>
    </source>
</evidence>
<dbReference type="Gene3D" id="3.40.50.1820">
    <property type="entry name" value="alpha/beta hydrolase"/>
    <property type="match status" value="1"/>
</dbReference>
<name>A0ABP8UME3_9ACTN</name>
<accession>A0ABP8UME3</accession>
<dbReference type="PRINTS" id="PR00412">
    <property type="entry name" value="EPOXHYDRLASE"/>
</dbReference>
<reference evidence="4" key="1">
    <citation type="journal article" date="2019" name="Int. J. Syst. Evol. Microbiol.">
        <title>The Global Catalogue of Microorganisms (GCM) 10K type strain sequencing project: providing services to taxonomists for standard genome sequencing and annotation.</title>
        <authorList>
            <consortium name="The Broad Institute Genomics Platform"/>
            <consortium name="The Broad Institute Genome Sequencing Center for Infectious Disease"/>
            <person name="Wu L."/>
            <person name="Ma J."/>
        </authorList>
    </citation>
    <scope>NUCLEOTIDE SEQUENCE [LARGE SCALE GENOMIC DNA]</scope>
    <source>
        <strain evidence="4">JCM 17939</strain>
    </source>
</reference>
<keyword evidence="1" id="KW-0378">Hydrolase</keyword>
<feature type="domain" description="AB hydrolase-1" evidence="2">
    <location>
        <begin position="29"/>
        <end position="156"/>
    </location>
</feature>
<gene>
    <name evidence="3" type="ORF">GCM10023196_071290</name>
</gene>
<keyword evidence="4" id="KW-1185">Reference proteome</keyword>
<dbReference type="InterPro" id="IPR000639">
    <property type="entry name" value="Epox_hydrolase-like"/>
</dbReference>
<proteinExistence type="predicted"/>
<dbReference type="InterPro" id="IPR000073">
    <property type="entry name" value="AB_hydrolase_1"/>
</dbReference>
<evidence type="ECO:0000313" key="3">
    <source>
        <dbReference type="EMBL" id="GAA4633505.1"/>
    </source>
</evidence>
<dbReference type="InterPro" id="IPR029058">
    <property type="entry name" value="AB_hydrolase_fold"/>
</dbReference>
<dbReference type="PANTHER" id="PTHR43329">
    <property type="entry name" value="EPOXIDE HYDROLASE"/>
    <property type="match status" value="1"/>
</dbReference>
<protein>
    <recommendedName>
        <fullName evidence="2">AB hydrolase-1 domain-containing protein</fullName>
    </recommendedName>
</protein>
<dbReference type="SUPFAM" id="SSF53474">
    <property type="entry name" value="alpha/beta-Hydrolases"/>
    <property type="match status" value="1"/>
</dbReference>
<comment type="caution">
    <text evidence="3">The sequence shown here is derived from an EMBL/GenBank/DDBJ whole genome shotgun (WGS) entry which is preliminary data.</text>
</comment>